<evidence type="ECO:0000313" key="3">
    <source>
        <dbReference type="Proteomes" id="UP001464891"/>
    </source>
</evidence>
<dbReference type="RefSeq" id="WP_190430995.1">
    <property type="nucleotide sequence ID" value="NZ_JAMPKM010000036.1"/>
</dbReference>
<evidence type="ECO:0000256" key="1">
    <source>
        <dbReference type="SAM" id="SignalP"/>
    </source>
</evidence>
<organism evidence="2 3">
    <name type="scientific">Trichocoleus desertorum GB2-A4</name>
    <dbReference type="NCBI Taxonomy" id="2933944"/>
    <lineage>
        <taxon>Bacteria</taxon>
        <taxon>Bacillati</taxon>
        <taxon>Cyanobacteriota</taxon>
        <taxon>Cyanophyceae</taxon>
        <taxon>Leptolyngbyales</taxon>
        <taxon>Trichocoleusaceae</taxon>
        <taxon>Trichocoleus</taxon>
    </lineage>
</organism>
<protein>
    <submittedName>
        <fullName evidence="2">Uncharacterized protein</fullName>
    </submittedName>
</protein>
<gene>
    <name evidence="2" type="ORF">NC998_26330</name>
</gene>
<keyword evidence="1" id="KW-0732">Signal</keyword>
<dbReference type="Proteomes" id="UP001464891">
    <property type="component" value="Unassembled WGS sequence"/>
</dbReference>
<feature type="signal peptide" evidence="1">
    <location>
        <begin position="1"/>
        <end position="30"/>
    </location>
</feature>
<evidence type="ECO:0000313" key="2">
    <source>
        <dbReference type="EMBL" id="MEP0820612.1"/>
    </source>
</evidence>
<feature type="chain" id="PRO_5047339561" evidence="1">
    <location>
        <begin position="31"/>
        <end position="118"/>
    </location>
</feature>
<sequence length="118" mass="12937">MLSLSTHLRPISLSLALTASTLLSVLPASATRSQAQPLPTTHPFQQPEQYEWTIAAETLVPLTGDRLLTTLSEAESLQATITNASFEQPVQFVVIPDIEDLLQSPHSDQLQAEYLLQN</sequence>
<name>A0ABV0JFP6_9CYAN</name>
<proteinExistence type="predicted"/>
<keyword evidence="3" id="KW-1185">Reference proteome</keyword>
<comment type="caution">
    <text evidence="2">The sequence shown here is derived from an EMBL/GenBank/DDBJ whole genome shotgun (WGS) entry which is preliminary data.</text>
</comment>
<dbReference type="EMBL" id="JAMPKM010000036">
    <property type="protein sequence ID" value="MEP0820612.1"/>
    <property type="molecule type" value="Genomic_DNA"/>
</dbReference>
<accession>A0ABV0JFP6</accession>
<reference evidence="2 3" key="1">
    <citation type="submission" date="2022-04" db="EMBL/GenBank/DDBJ databases">
        <title>Positive selection, recombination, and allopatry shape intraspecific diversity of widespread and dominant cyanobacteria.</title>
        <authorList>
            <person name="Wei J."/>
            <person name="Shu W."/>
            <person name="Hu C."/>
        </authorList>
    </citation>
    <scope>NUCLEOTIDE SEQUENCE [LARGE SCALE GENOMIC DNA]</scope>
    <source>
        <strain evidence="2 3">GB2-A4</strain>
    </source>
</reference>